<evidence type="ECO:0000256" key="6">
    <source>
        <dbReference type="SAM" id="Phobius"/>
    </source>
</evidence>
<dbReference type="PANTHER" id="PTHR22950:SF666">
    <property type="entry name" value="VACUOLAR AMINO ACID TRANSPORTER 4"/>
    <property type="match status" value="1"/>
</dbReference>
<keyword evidence="5 6" id="KW-0472">Membrane</keyword>
<organism evidence="8 9">
    <name type="scientific">Clydaea vesicula</name>
    <dbReference type="NCBI Taxonomy" id="447962"/>
    <lineage>
        <taxon>Eukaryota</taxon>
        <taxon>Fungi</taxon>
        <taxon>Fungi incertae sedis</taxon>
        <taxon>Chytridiomycota</taxon>
        <taxon>Chytridiomycota incertae sedis</taxon>
        <taxon>Chytridiomycetes</taxon>
        <taxon>Lobulomycetales</taxon>
        <taxon>Lobulomycetaceae</taxon>
        <taxon>Clydaea</taxon>
    </lineage>
</organism>
<feature type="transmembrane region" description="Helical" evidence="6">
    <location>
        <begin position="70"/>
        <end position="87"/>
    </location>
</feature>
<feature type="transmembrane region" description="Helical" evidence="6">
    <location>
        <begin position="300"/>
        <end position="323"/>
    </location>
</feature>
<gene>
    <name evidence="8" type="primary">AVT3_2</name>
    <name evidence="8" type="ORF">HK099_001819</name>
</gene>
<name>A0AAD5U4U8_9FUNG</name>
<evidence type="ECO:0000256" key="1">
    <source>
        <dbReference type="ARBA" id="ARBA00004141"/>
    </source>
</evidence>
<dbReference type="AlphaFoldDB" id="A0AAD5U4U8"/>
<feature type="transmembrane region" description="Helical" evidence="6">
    <location>
        <begin position="137"/>
        <end position="158"/>
    </location>
</feature>
<evidence type="ECO:0000259" key="7">
    <source>
        <dbReference type="Pfam" id="PF01490"/>
    </source>
</evidence>
<evidence type="ECO:0000256" key="2">
    <source>
        <dbReference type="ARBA" id="ARBA00008066"/>
    </source>
</evidence>
<feature type="transmembrane region" description="Helical" evidence="6">
    <location>
        <begin position="170"/>
        <end position="193"/>
    </location>
</feature>
<keyword evidence="9" id="KW-1185">Reference proteome</keyword>
<dbReference type="GO" id="GO:0005774">
    <property type="term" value="C:vacuolar membrane"/>
    <property type="evidence" value="ECO:0007669"/>
    <property type="project" value="TreeGrafter"/>
</dbReference>
<evidence type="ECO:0000256" key="3">
    <source>
        <dbReference type="ARBA" id="ARBA00022692"/>
    </source>
</evidence>
<sequence length="335" mass="37704">MNLVVDISRGLGGLSYGDIGGKLYGRKMRNIVLFSIALAQSGFCCAYYIFVAKNLKDLVMLISNCNLVLPEWFFIIFQVLVFIPLSWVRKLNYFSLPCLIASVFIFLSVAYILFYNVAILYTSGPEKDILLFNSESFHLFIGTSLFSLEGICLILPIADSMKKPEKFNNTLSVCIITILVIFGLIGGTGYLAFGNRVSNIAFLNLPDTYLTSIIQFLYGLSIALSFPITIYPTIQIMETRLFHFSVSGRVSNAVKWKKNLFRAFLMSVLAAVAFFGSAYLDKFTSLVGYYAKSKTEKIKDWLILVFGILSLLFNSVITINDFFEEDNDIQNDRCS</sequence>
<keyword evidence="4 6" id="KW-1133">Transmembrane helix</keyword>
<dbReference type="Pfam" id="PF01490">
    <property type="entry name" value="Aa_trans"/>
    <property type="match status" value="1"/>
</dbReference>
<feature type="transmembrane region" description="Helical" evidence="6">
    <location>
        <begin position="259"/>
        <end position="280"/>
    </location>
</feature>
<dbReference type="GO" id="GO:0015179">
    <property type="term" value="F:L-amino acid transmembrane transporter activity"/>
    <property type="evidence" value="ECO:0007669"/>
    <property type="project" value="TreeGrafter"/>
</dbReference>
<dbReference type="InterPro" id="IPR013057">
    <property type="entry name" value="AA_transpt_TM"/>
</dbReference>
<accession>A0AAD5U4U8</accession>
<dbReference type="Proteomes" id="UP001211065">
    <property type="component" value="Unassembled WGS sequence"/>
</dbReference>
<comment type="caution">
    <text evidence="8">The sequence shown here is derived from an EMBL/GenBank/DDBJ whole genome shotgun (WGS) entry which is preliminary data.</text>
</comment>
<dbReference type="EMBL" id="JADGJW010000156">
    <property type="protein sequence ID" value="KAJ3222855.1"/>
    <property type="molecule type" value="Genomic_DNA"/>
</dbReference>
<feature type="transmembrane region" description="Helical" evidence="6">
    <location>
        <begin position="31"/>
        <end position="50"/>
    </location>
</feature>
<proteinExistence type="inferred from homology"/>
<evidence type="ECO:0000313" key="8">
    <source>
        <dbReference type="EMBL" id="KAJ3222855.1"/>
    </source>
</evidence>
<comment type="subcellular location">
    <subcellularLocation>
        <location evidence="1">Membrane</location>
        <topology evidence="1">Multi-pass membrane protein</topology>
    </subcellularLocation>
</comment>
<feature type="domain" description="Amino acid transporter transmembrane" evidence="7">
    <location>
        <begin position="8"/>
        <end position="289"/>
    </location>
</feature>
<feature type="transmembrane region" description="Helical" evidence="6">
    <location>
        <begin position="213"/>
        <end position="234"/>
    </location>
</feature>
<evidence type="ECO:0000256" key="4">
    <source>
        <dbReference type="ARBA" id="ARBA00022989"/>
    </source>
</evidence>
<dbReference type="PANTHER" id="PTHR22950">
    <property type="entry name" value="AMINO ACID TRANSPORTER"/>
    <property type="match status" value="1"/>
</dbReference>
<reference evidence="8" key="1">
    <citation type="submission" date="2020-05" db="EMBL/GenBank/DDBJ databases">
        <title>Phylogenomic resolution of chytrid fungi.</title>
        <authorList>
            <person name="Stajich J.E."/>
            <person name="Amses K."/>
            <person name="Simmons R."/>
            <person name="Seto K."/>
            <person name="Myers J."/>
            <person name="Bonds A."/>
            <person name="Quandt C.A."/>
            <person name="Barry K."/>
            <person name="Liu P."/>
            <person name="Grigoriev I."/>
            <person name="Longcore J.E."/>
            <person name="James T.Y."/>
        </authorList>
    </citation>
    <scope>NUCLEOTIDE SEQUENCE</scope>
    <source>
        <strain evidence="8">JEL0476</strain>
    </source>
</reference>
<comment type="similarity">
    <text evidence="2">Belongs to the amino acid/polyamine transporter 2 family.</text>
</comment>
<evidence type="ECO:0000256" key="5">
    <source>
        <dbReference type="ARBA" id="ARBA00023136"/>
    </source>
</evidence>
<protein>
    <submittedName>
        <fullName evidence="8">Neutral amino acid transporter</fullName>
    </submittedName>
</protein>
<evidence type="ECO:0000313" key="9">
    <source>
        <dbReference type="Proteomes" id="UP001211065"/>
    </source>
</evidence>
<feature type="transmembrane region" description="Helical" evidence="6">
    <location>
        <begin position="94"/>
        <end position="117"/>
    </location>
</feature>
<keyword evidence="3 6" id="KW-0812">Transmembrane</keyword>